<dbReference type="EMBL" id="MU807351">
    <property type="protein sequence ID" value="KAJ3831602.1"/>
    <property type="molecule type" value="Genomic_DNA"/>
</dbReference>
<dbReference type="AlphaFoldDB" id="A0AA38UA24"/>
<gene>
    <name evidence="1" type="ORF">F5878DRAFT_549327</name>
</gene>
<protein>
    <recommendedName>
        <fullName evidence="3">ATP-dependent DNA helicase</fullName>
    </recommendedName>
</protein>
<accession>A0AA38UA24</accession>
<evidence type="ECO:0008006" key="3">
    <source>
        <dbReference type="Google" id="ProtNLM"/>
    </source>
</evidence>
<evidence type="ECO:0000313" key="2">
    <source>
        <dbReference type="Proteomes" id="UP001163846"/>
    </source>
</evidence>
<keyword evidence="2" id="KW-1185">Reference proteome</keyword>
<sequence length="69" mass="7762">MKCGDTIDSLISAIYPSLHLINPAEVNDQWFFERTILSPKNDDVDDLNFKCLNTLKGDIFTYHSADAAV</sequence>
<proteinExistence type="predicted"/>
<comment type="caution">
    <text evidence="1">The sequence shown here is derived from an EMBL/GenBank/DDBJ whole genome shotgun (WGS) entry which is preliminary data.</text>
</comment>
<evidence type="ECO:0000313" key="1">
    <source>
        <dbReference type="EMBL" id="KAJ3831602.1"/>
    </source>
</evidence>
<reference evidence="1" key="1">
    <citation type="submission" date="2022-08" db="EMBL/GenBank/DDBJ databases">
        <authorList>
            <consortium name="DOE Joint Genome Institute"/>
            <person name="Min B."/>
            <person name="Riley R."/>
            <person name="Sierra-Patev S."/>
            <person name="Naranjo-Ortiz M."/>
            <person name="Looney B."/>
            <person name="Konkel Z."/>
            <person name="Slot J.C."/>
            <person name="Sakamoto Y."/>
            <person name="Steenwyk J.L."/>
            <person name="Rokas A."/>
            <person name="Carro J."/>
            <person name="Camarero S."/>
            <person name="Ferreira P."/>
            <person name="Molpeceres G."/>
            <person name="Ruiz-Duenas F.J."/>
            <person name="Serrano A."/>
            <person name="Henrissat B."/>
            <person name="Drula E."/>
            <person name="Hughes K.W."/>
            <person name="Mata J.L."/>
            <person name="Ishikawa N.K."/>
            <person name="Vargas-Isla R."/>
            <person name="Ushijima S."/>
            <person name="Smith C.A."/>
            <person name="Ahrendt S."/>
            <person name="Andreopoulos W."/>
            <person name="He G."/>
            <person name="Labutti K."/>
            <person name="Lipzen A."/>
            <person name="Ng V."/>
            <person name="Sandor L."/>
            <person name="Barry K."/>
            <person name="Martinez A.T."/>
            <person name="Xiao Y."/>
            <person name="Gibbons J.G."/>
            <person name="Terashima K."/>
            <person name="Hibbett D.S."/>
            <person name="Grigoriev I.V."/>
        </authorList>
    </citation>
    <scope>NUCLEOTIDE SEQUENCE</scope>
    <source>
        <strain evidence="1">TFB9207</strain>
    </source>
</reference>
<organism evidence="1 2">
    <name type="scientific">Lentinula raphanica</name>
    <dbReference type="NCBI Taxonomy" id="153919"/>
    <lineage>
        <taxon>Eukaryota</taxon>
        <taxon>Fungi</taxon>
        <taxon>Dikarya</taxon>
        <taxon>Basidiomycota</taxon>
        <taxon>Agaricomycotina</taxon>
        <taxon>Agaricomycetes</taxon>
        <taxon>Agaricomycetidae</taxon>
        <taxon>Agaricales</taxon>
        <taxon>Marasmiineae</taxon>
        <taxon>Omphalotaceae</taxon>
        <taxon>Lentinula</taxon>
    </lineage>
</organism>
<dbReference type="Proteomes" id="UP001163846">
    <property type="component" value="Unassembled WGS sequence"/>
</dbReference>
<feature type="non-terminal residue" evidence="1">
    <location>
        <position position="69"/>
    </location>
</feature>
<name>A0AA38UA24_9AGAR</name>